<keyword evidence="5" id="KW-1185">Reference proteome</keyword>
<dbReference type="EMBL" id="JAJSOW010000108">
    <property type="protein sequence ID" value="KAI9153727.1"/>
    <property type="molecule type" value="Genomic_DNA"/>
</dbReference>
<comment type="similarity">
    <text evidence="1">Belongs to the ARG7 family.</text>
</comment>
<dbReference type="InterPro" id="IPR003676">
    <property type="entry name" value="SAUR_fam"/>
</dbReference>
<accession>A0AAD5I6C9</accession>
<dbReference type="AlphaFoldDB" id="A0AAD5I6C9"/>
<dbReference type="Proteomes" id="UP001064489">
    <property type="component" value="Chromosome 11"/>
</dbReference>
<evidence type="ECO:0000313" key="4">
    <source>
        <dbReference type="EMBL" id="KAI9153727.1"/>
    </source>
</evidence>
<keyword evidence="2" id="KW-0217">Developmental protein</keyword>
<dbReference type="GO" id="GO:0009733">
    <property type="term" value="P:response to auxin"/>
    <property type="evidence" value="ECO:0007669"/>
    <property type="project" value="InterPro"/>
</dbReference>
<proteinExistence type="inferred from homology"/>
<evidence type="ECO:0000256" key="3">
    <source>
        <dbReference type="ARBA" id="ARBA00022604"/>
    </source>
</evidence>
<dbReference type="PANTHER" id="PTHR31374:SF275">
    <property type="entry name" value="AUXIN-INDUCED PROTEIN 6B-LIKE"/>
    <property type="match status" value="1"/>
</dbReference>
<name>A0AAD5I6C9_ACENE</name>
<keyword evidence="3" id="KW-0341">Growth regulation</keyword>
<reference evidence="4" key="2">
    <citation type="submission" date="2023-02" db="EMBL/GenBank/DDBJ databases">
        <authorList>
            <person name="Swenson N.G."/>
            <person name="Wegrzyn J.L."/>
            <person name="Mcevoy S.L."/>
        </authorList>
    </citation>
    <scope>NUCLEOTIDE SEQUENCE</scope>
    <source>
        <strain evidence="4">91603</strain>
        <tissue evidence="4">Leaf</tissue>
    </source>
</reference>
<sequence>MQMKSSKHMDQAKTKKRHNCSIGVKNTMEQLQEQLLKWRTREYKRISSTYDFGTVKGHFSVLALSNGETQIFLVALRYLSHPPFIKLLEAAEQEFGFNQKGVLVIPCEASELKRILS</sequence>
<comment type="caution">
    <text evidence="4">The sequence shown here is derived from an EMBL/GenBank/DDBJ whole genome shotgun (WGS) entry which is preliminary data.</text>
</comment>
<gene>
    <name evidence="4" type="ORF">LWI28_015584</name>
</gene>
<dbReference type="Pfam" id="PF02519">
    <property type="entry name" value="Auxin_inducible"/>
    <property type="match status" value="1"/>
</dbReference>
<protein>
    <recommendedName>
        <fullName evidence="6">Small auxin up regulated protein</fullName>
    </recommendedName>
</protein>
<evidence type="ECO:0008006" key="6">
    <source>
        <dbReference type="Google" id="ProtNLM"/>
    </source>
</evidence>
<organism evidence="4 5">
    <name type="scientific">Acer negundo</name>
    <name type="common">Box elder</name>
    <dbReference type="NCBI Taxonomy" id="4023"/>
    <lineage>
        <taxon>Eukaryota</taxon>
        <taxon>Viridiplantae</taxon>
        <taxon>Streptophyta</taxon>
        <taxon>Embryophyta</taxon>
        <taxon>Tracheophyta</taxon>
        <taxon>Spermatophyta</taxon>
        <taxon>Magnoliopsida</taxon>
        <taxon>eudicotyledons</taxon>
        <taxon>Gunneridae</taxon>
        <taxon>Pentapetalae</taxon>
        <taxon>rosids</taxon>
        <taxon>malvids</taxon>
        <taxon>Sapindales</taxon>
        <taxon>Sapindaceae</taxon>
        <taxon>Hippocastanoideae</taxon>
        <taxon>Acereae</taxon>
        <taxon>Acer</taxon>
    </lineage>
</organism>
<dbReference type="PANTHER" id="PTHR31374">
    <property type="entry name" value="AUXIN-INDUCED PROTEIN-LIKE-RELATED"/>
    <property type="match status" value="1"/>
</dbReference>
<evidence type="ECO:0000256" key="1">
    <source>
        <dbReference type="ARBA" id="ARBA00006974"/>
    </source>
</evidence>
<evidence type="ECO:0000313" key="5">
    <source>
        <dbReference type="Proteomes" id="UP001064489"/>
    </source>
</evidence>
<evidence type="ECO:0000256" key="2">
    <source>
        <dbReference type="ARBA" id="ARBA00022473"/>
    </source>
</evidence>
<reference evidence="4" key="1">
    <citation type="journal article" date="2022" name="Plant J.">
        <title>Strategies of tolerance reflected in two North American maple genomes.</title>
        <authorList>
            <person name="McEvoy S.L."/>
            <person name="Sezen U.U."/>
            <person name="Trouern-Trend A."/>
            <person name="McMahon S.M."/>
            <person name="Schaberg P.G."/>
            <person name="Yang J."/>
            <person name="Wegrzyn J.L."/>
            <person name="Swenson N.G."/>
        </authorList>
    </citation>
    <scope>NUCLEOTIDE SEQUENCE</scope>
    <source>
        <strain evidence="4">91603</strain>
    </source>
</reference>